<evidence type="ECO:0000313" key="5">
    <source>
        <dbReference type="Proteomes" id="UP001165090"/>
    </source>
</evidence>
<feature type="transmembrane region" description="Helical" evidence="2">
    <location>
        <begin position="51"/>
        <end position="72"/>
    </location>
</feature>
<dbReference type="Pfam" id="PF12499">
    <property type="entry name" value="DUF3707"/>
    <property type="match status" value="2"/>
</dbReference>
<evidence type="ECO:0000313" key="4">
    <source>
        <dbReference type="EMBL" id="GLI66783.1"/>
    </source>
</evidence>
<dbReference type="EMBL" id="BSDZ01000040">
    <property type="protein sequence ID" value="GLI66783.1"/>
    <property type="molecule type" value="Genomic_DNA"/>
</dbReference>
<dbReference type="InterPro" id="IPR024616">
    <property type="entry name" value="Pherophorin"/>
</dbReference>
<feature type="domain" description="Pherophorin" evidence="3">
    <location>
        <begin position="88"/>
        <end position="232"/>
    </location>
</feature>
<keyword evidence="2" id="KW-1133">Transmembrane helix</keyword>
<feature type="compositionally biased region" description="Pro residues" evidence="1">
    <location>
        <begin position="250"/>
        <end position="287"/>
    </location>
</feature>
<protein>
    <recommendedName>
        <fullName evidence="3">Pherophorin domain-containing protein</fullName>
    </recommendedName>
</protein>
<comment type="caution">
    <text evidence="4">The sequence shown here is derived from an EMBL/GenBank/DDBJ whole genome shotgun (WGS) entry which is preliminary data.</text>
</comment>
<name>A0ABQ5SA12_9CHLO</name>
<dbReference type="PANTHER" id="PTHR24216">
    <property type="entry name" value="PAXILLIN-RELATED"/>
    <property type="match status" value="1"/>
</dbReference>
<keyword evidence="2" id="KW-0812">Transmembrane</keyword>
<organism evidence="4 5">
    <name type="scientific">Volvox africanus</name>
    <dbReference type="NCBI Taxonomy" id="51714"/>
    <lineage>
        <taxon>Eukaryota</taxon>
        <taxon>Viridiplantae</taxon>
        <taxon>Chlorophyta</taxon>
        <taxon>core chlorophytes</taxon>
        <taxon>Chlorophyceae</taxon>
        <taxon>CS clade</taxon>
        <taxon>Chlamydomonadales</taxon>
        <taxon>Volvocaceae</taxon>
        <taxon>Volvox</taxon>
    </lineage>
</organism>
<accession>A0ABQ5SA12</accession>
<reference evidence="4 5" key="1">
    <citation type="journal article" date="2023" name="IScience">
        <title>Expanded male sex-determining region conserved during the evolution of homothallism in the green alga Volvox.</title>
        <authorList>
            <person name="Yamamoto K."/>
            <person name="Matsuzaki R."/>
            <person name="Mahakham W."/>
            <person name="Heman W."/>
            <person name="Sekimoto H."/>
            <person name="Kawachi M."/>
            <person name="Minakuchi Y."/>
            <person name="Toyoda A."/>
            <person name="Nozaki H."/>
        </authorList>
    </citation>
    <scope>NUCLEOTIDE SEQUENCE [LARGE SCALE GENOMIC DNA]</scope>
    <source>
        <strain evidence="4 5">NIES-4468</strain>
    </source>
</reference>
<sequence length="442" mass="46086">KSSPASGSLADFKRSYTLSAFTIKGCTLKSFILKITVTLGDVMMAERSSHAFATLAVILLALVSVLPTNLAATSASSIRKLLQSVEEFPPNCVCERNISSSPFRLILSDSPTIAGFSGYCFKVLDVGCNSTSSCCDGKQGVMKVEFDVEPSCKSSVKRVTLDGVPYGAWEFNAALGTLRVTSLNKTAQTAPGTEICLFLSNKTTCTNLGALCFAGGGSCKYSIFNGDRDCCPVGILSSSPISPGIVPAYSQPPAPAPPPPPPPPSPLPPSPLPPSPSPPSPSPPPPPPPPAFPNCTCVREPAASRWSLSSSVLTEPADGGLTSICVNVTTKDDCDATSSCCAFTLHKVEFEVEPTCSGTLIGATVNGVRASRTFQTRPYPAIKVTNLARPFKDNDWLKVCILMRAPCNTIAALGSAQDNSVTVGLFSAPGSSPSCCPIYIAS</sequence>
<keyword evidence="5" id="KW-1185">Reference proteome</keyword>
<feature type="region of interest" description="Disordered" evidence="1">
    <location>
        <begin position="246"/>
        <end position="287"/>
    </location>
</feature>
<keyword evidence="2" id="KW-0472">Membrane</keyword>
<evidence type="ECO:0000256" key="2">
    <source>
        <dbReference type="SAM" id="Phobius"/>
    </source>
</evidence>
<feature type="domain" description="Pherophorin" evidence="3">
    <location>
        <begin position="292"/>
        <end position="437"/>
    </location>
</feature>
<evidence type="ECO:0000259" key="3">
    <source>
        <dbReference type="Pfam" id="PF12499"/>
    </source>
</evidence>
<dbReference type="PANTHER" id="PTHR24216:SF65">
    <property type="entry name" value="PAXILLIN-LIKE PROTEIN 1"/>
    <property type="match status" value="1"/>
</dbReference>
<feature type="non-terminal residue" evidence="4">
    <location>
        <position position="1"/>
    </location>
</feature>
<gene>
    <name evidence="4" type="ORF">VaNZ11_010754</name>
</gene>
<proteinExistence type="predicted"/>
<dbReference type="Proteomes" id="UP001165090">
    <property type="component" value="Unassembled WGS sequence"/>
</dbReference>
<evidence type="ECO:0000256" key="1">
    <source>
        <dbReference type="SAM" id="MobiDB-lite"/>
    </source>
</evidence>